<reference evidence="8 9" key="1">
    <citation type="submission" date="2019-07" db="EMBL/GenBank/DDBJ databases">
        <title>Shewanella sp. YLB-06 whole genomic sequence.</title>
        <authorList>
            <person name="Yu L."/>
        </authorList>
    </citation>
    <scope>NUCLEOTIDE SEQUENCE [LARGE SCALE GENOMIC DNA]</scope>
    <source>
        <strain evidence="8 9">YLB-06</strain>
    </source>
</reference>
<evidence type="ECO:0000259" key="7">
    <source>
        <dbReference type="PROSITE" id="PS50885"/>
    </source>
</evidence>
<keyword evidence="5" id="KW-0472">Membrane</keyword>
<organism evidence="8 9">
    <name type="scientific">Shewanella psychropiezotolerans</name>
    <dbReference type="NCBI Taxonomy" id="2593655"/>
    <lineage>
        <taxon>Bacteria</taxon>
        <taxon>Pseudomonadati</taxon>
        <taxon>Pseudomonadota</taxon>
        <taxon>Gammaproteobacteria</taxon>
        <taxon>Alteromonadales</taxon>
        <taxon>Shewanellaceae</taxon>
        <taxon>Shewanella</taxon>
    </lineage>
</organism>
<dbReference type="InterPro" id="IPR003660">
    <property type="entry name" value="HAMP_dom"/>
</dbReference>
<evidence type="ECO:0000256" key="5">
    <source>
        <dbReference type="SAM" id="Phobius"/>
    </source>
</evidence>
<dbReference type="SUPFAM" id="SSF58104">
    <property type="entry name" value="Methyl-accepting chemotaxis protein (MCP) signaling domain"/>
    <property type="match status" value="1"/>
</dbReference>
<evidence type="ECO:0000313" key="8">
    <source>
        <dbReference type="EMBL" id="QDO84629.1"/>
    </source>
</evidence>
<evidence type="ECO:0000256" key="4">
    <source>
        <dbReference type="PROSITE-ProRule" id="PRU00284"/>
    </source>
</evidence>
<dbReference type="RefSeq" id="WP_144046980.1">
    <property type="nucleotide sequence ID" value="NZ_CP041614.1"/>
</dbReference>
<name>A0ABX5WZW9_9GAMM</name>
<dbReference type="SMART" id="SM00283">
    <property type="entry name" value="MA"/>
    <property type="match status" value="1"/>
</dbReference>
<feature type="domain" description="HAMP" evidence="7">
    <location>
        <begin position="334"/>
        <end position="393"/>
    </location>
</feature>
<proteinExistence type="inferred from homology"/>
<dbReference type="PANTHER" id="PTHR32089">
    <property type="entry name" value="METHYL-ACCEPTING CHEMOTAXIS PROTEIN MCPB"/>
    <property type="match status" value="1"/>
</dbReference>
<accession>A0ABX5WZW9</accession>
<evidence type="ECO:0000313" key="9">
    <source>
        <dbReference type="Proteomes" id="UP000315947"/>
    </source>
</evidence>
<dbReference type="Pfam" id="PF00015">
    <property type="entry name" value="MCPsignal"/>
    <property type="match status" value="1"/>
</dbReference>
<dbReference type="InterPro" id="IPR004089">
    <property type="entry name" value="MCPsignal_dom"/>
</dbReference>
<dbReference type="Pfam" id="PF00672">
    <property type="entry name" value="HAMP"/>
    <property type="match status" value="1"/>
</dbReference>
<keyword evidence="5" id="KW-0812">Transmembrane</keyword>
<gene>
    <name evidence="8" type="ORF">FM037_17180</name>
</gene>
<sequence>MSALLSFGMSLANKLSFKKKFTLLAIATLLPLSIGAAYIVQLQFQEVKRVERELTGLAFVQGLASVDEKLSHLRAGGRGQISGLTSLAEGLEQVSRQSDIYASAAPLSVGLLSQNILAMGQAAGESDKQRVSAADIDFIADQLQDLKESIGAETGLSLDVDPRGFYLAEIYLSRLSELSDFSARVASVSKQVLASAGFTQDTYTRLVALNNRLSELLQSSEKTLGRLAMQENDDSIGSLIRNIEEMHLGIEEFIQLVNDKLIIPDNLEITEPAFKQQTQEQAQRITLVLVQSHRALADTLTSRESDKTLVMFWLIAIVGLVVIGSLYALLVIYQAIVVNVREIESIVDLVSKGDLSKEVRLSHTSISGKGGDEFSHIASAFNRMLVSIRSLITEVQTLSEQVVVASGTMLEVTKSMEATLAAQQEETHHVASAIGQVLVSVNSVEASMGEATNITANAQQAVTQGQVVILDTVEGIDHIAKEVTTGSEVINLLAEHTSEIGNVVDVIRSIADQTNLLALNAAIEAARAGEQGRGFAVVADEVRTLASRTQTSTQEIQSMIEQVQAGVKQAVSAMESGTSQADKGVLLAKEVSQSMAQLTTNMEEIVGVTQEIAHAVAEQRIATIQIDTKTLAIGQGADEALTSAQGASEICISLAEDARKLAAQIEGFKL</sequence>
<dbReference type="Proteomes" id="UP000315947">
    <property type="component" value="Chromosome"/>
</dbReference>
<dbReference type="Gene3D" id="1.10.287.950">
    <property type="entry name" value="Methyl-accepting chemotaxis protein"/>
    <property type="match status" value="1"/>
</dbReference>
<protein>
    <submittedName>
        <fullName evidence="8">Methyl-accepting chemotaxis protein</fullName>
    </submittedName>
</protein>
<dbReference type="PANTHER" id="PTHR32089:SF112">
    <property type="entry name" value="LYSOZYME-LIKE PROTEIN-RELATED"/>
    <property type="match status" value="1"/>
</dbReference>
<dbReference type="PROSITE" id="PS50111">
    <property type="entry name" value="CHEMOTAXIS_TRANSDUC_2"/>
    <property type="match status" value="1"/>
</dbReference>
<evidence type="ECO:0000256" key="2">
    <source>
        <dbReference type="ARBA" id="ARBA00023224"/>
    </source>
</evidence>
<dbReference type="EMBL" id="CP041614">
    <property type="protein sequence ID" value="QDO84629.1"/>
    <property type="molecule type" value="Genomic_DNA"/>
</dbReference>
<dbReference type="CDD" id="cd11386">
    <property type="entry name" value="MCP_signal"/>
    <property type="match status" value="1"/>
</dbReference>
<evidence type="ECO:0000259" key="6">
    <source>
        <dbReference type="PROSITE" id="PS50111"/>
    </source>
</evidence>
<comment type="similarity">
    <text evidence="3">Belongs to the methyl-accepting chemotaxis (MCP) protein family.</text>
</comment>
<dbReference type="SMART" id="SM00304">
    <property type="entry name" value="HAMP"/>
    <property type="match status" value="1"/>
</dbReference>
<keyword evidence="9" id="KW-1185">Reference proteome</keyword>
<evidence type="ECO:0000256" key="3">
    <source>
        <dbReference type="ARBA" id="ARBA00029447"/>
    </source>
</evidence>
<keyword evidence="2 4" id="KW-0807">Transducer</keyword>
<dbReference type="PROSITE" id="PS50885">
    <property type="entry name" value="HAMP"/>
    <property type="match status" value="1"/>
</dbReference>
<comment type="subcellular location">
    <subcellularLocation>
        <location evidence="1">Membrane</location>
    </subcellularLocation>
</comment>
<feature type="transmembrane region" description="Helical" evidence="5">
    <location>
        <begin position="310"/>
        <end position="333"/>
    </location>
</feature>
<feature type="domain" description="Methyl-accepting transducer" evidence="6">
    <location>
        <begin position="398"/>
        <end position="634"/>
    </location>
</feature>
<evidence type="ECO:0000256" key="1">
    <source>
        <dbReference type="ARBA" id="ARBA00004370"/>
    </source>
</evidence>
<keyword evidence="5" id="KW-1133">Transmembrane helix</keyword>
<dbReference type="CDD" id="cd06225">
    <property type="entry name" value="HAMP"/>
    <property type="match status" value="1"/>
</dbReference>